<protein>
    <submittedName>
        <fullName evidence="2">Uncharacterized protein</fullName>
    </submittedName>
</protein>
<feature type="region of interest" description="Disordered" evidence="1">
    <location>
        <begin position="1"/>
        <end position="52"/>
    </location>
</feature>
<evidence type="ECO:0000313" key="3">
    <source>
        <dbReference type="Proteomes" id="UP000194432"/>
    </source>
</evidence>
<dbReference type="Proteomes" id="UP000194432">
    <property type="component" value="Chromosome 1"/>
</dbReference>
<feature type="compositionally biased region" description="Polar residues" evidence="1">
    <location>
        <begin position="22"/>
        <end position="36"/>
    </location>
</feature>
<keyword evidence="3" id="KW-1185">Reference proteome</keyword>
<reference evidence="2 3" key="1">
    <citation type="submission" date="2017-05" db="EMBL/GenBank/DDBJ databases">
        <title>Polyphasic characterization of four soil-derived phenanthrene-degrading Acidovorax strains and proposal of Acidovorax phenanthrenivorans sp. nov.</title>
        <authorList>
            <person name="Singleton D.R."/>
            <person name="Lee J."/>
            <person name="Dickey A.N."/>
            <person name="Stroud A."/>
            <person name="Scholl E.H."/>
            <person name="Wright F.A."/>
            <person name="Aitken M.D."/>
        </authorList>
    </citation>
    <scope>NUCLEOTIDE SEQUENCE [LARGE SCALE GENOMIC DNA]</scope>
    <source>
        <strain evidence="2">NA3</strain>
    </source>
</reference>
<organism evidence="2 3">
    <name type="scientific">Acidovorax carolinensis</name>
    <dbReference type="NCBI Taxonomy" id="553814"/>
    <lineage>
        <taxon>Bacteria</taxon>
        <taxon>Pseudomonadati</taxon>
        <taxon>Pseudomonadota</taxon>
        <taxon>Betaproteobacteria</taxon>
        <taxon>Burkholderiales</taxon>
        <taxon>Comamonadaceae</taxon>
        <taxon>Acidovorax</taxon>
    </lineage>
</organism>
<accession>A0A240U2J2</accession>
<proteinExistence type="predicted"/>
<name>A0A240U2J2_9BURK</name>
<evidence type="ECO:0000256" key="1">
    <source>
        <dbReference type="SAM" id="MobiDB-lite"/>
    </source>
</evidence>
<gene>
    <name evidence="2" type="ORF">CBP34_07955</name>
</gene>
<dbReference type="AlphaFoldDB" id="A0A240U2J2"/>
<dbReference type="EMBL" id="CP021361">
    <property type="protein sequence ID" value="ART51611.1"/>
    <property type="molecule type" value="Genomic_DNA"/>
</dbReference>
<evidence type="ECO:0000313" key="2">
    <source>
        <dbReference type="EMBL" id="ART51611.1"/>
    </source>
</evidence>
<sequence>MCFSRHRDGKVPHPLKFPQGNRVKSPTRRASGSDSFPQACRRRSKSEPPCRLNIEPGVEADVSRVGCG</sequence>
<feature type="compositionally biased region" description="Basic and acidic residues" evidence="1">
    <location>
        <begin position="1"/>
        <end position="11"/>
    </location>
</feature>
<dbReference type="KEGG" id="acin:CBP34_07955"/>